<dbReference type="GO" id="GO:0005730">
    <property type="term" value="C:nucleolus"/>
    <property type="evidence" value="ECO:0007669"/>
    <property type="project" value="TreeGrafter"/>
</dbReference>
<protein>
    <recommendedName>
        <fullName evidence="5">Monopolin complex subunit Csm1/Pcs1 C-terminal domain-containing protein</fullName>
    </recommendedName>
</protein>
<feature type="region of interest" description="Disordered" evidence="2">
    <location>
        <begin position="1"/>
        <end position="191"/>
    </location>
</feature>
<feature type="compositionally biased region" description="Acidic residues" evidence="2">
    <location>
        <begin position="140"/>
        <end position="157"/>
    </location>
</feature>
<feature type="compositionally biased region" description="Polar residues" evidence="2">
    <location>
        <begin position="177"/>
        <end position="186"/>
    </location>
</feature>
<dbReference type="GO" id="GO:0072686">
    <property type="term" value="C:mitotic spindle"/>
    <property type="evidence" value="ECO:0007669"/>
    <property type="project" value="TreeGrafter"/>
</dbReference>
<sequence length="535" mass="59546">MSDVSDDDFANNYGPTTPAPPKKARGARVGGKPVAGPSTKPQSKSTAAKKPANRAGSTIELDDDEDQDVMMVDEQPAKKRRKDPSEESEEVVAVPGPPRAVAKKSVARSEPPPNGTSKAKGKARADPPAKGSKVNGTAVEAEEDNAEVVELDEDEPPDPLPQKPVRAGSKQPKLKNGTHTPATTRPSKAEEKLARELESLRAQLERSRESAKEVRYDLSRTPNLRCNRTVKITTQRDKLAKQLEDVFRIRHTEPEQALEEYKSHFDDSMKRKESLIEELTAQLSKLQSSSKSGGKSQTTLHFLTREAAEEEKQALREENVRLKEVIKQRDATIASKDKQIQTLQDEAKIIQKELDAEIERSKALAARAPAPQVTRQQKPTPSESRNTPVIRLYEDMTNILVTGTKVEKNAHYPDLDEDVLTCIYTYQNPEEGSAFSLNFSLRNTYEYPEGIDSGTHIPKDQLVMKVRYEPKDLDKEPQDIVERLSFFKDPFMFARDQMTVFLKTLTDTIAAIFEPDAEGDGSGVHDDPEVIIVEG</sequence>
<dbReference type="GO" id="GO:0045144">
    <property type="term" value="P:meiotic sister chromatid segregation"/>
    <property type="evidence" value="ECO:0007669"/>
    <property type="project" value="TreeGrafter"/>
</dbReference>
<evidence type="ECO:0000313" key="4">
    <source>
        <dbReference type="Proteomes" id="UP001215151"/>
    </source>
</evidence>
<dbReference type="GO" id="GO:0034506">
    <property type="term" value="C:chromosome, centromeric core domain"/>
    <property type="evidence" value="ECO:0007669"/>
    <property type="project" value="TreeGrafter"/>
</dbReference>
<dbReference type="CDD" id="cd23787">
    <property type="entry name" value="RWD_CSM1"/>
    <property type="match status" value="1"/>
</dbReference>
<gene>
    <name evidence="3" type="ORF">ONZ51_g443</name>
</gene>
<comment type="caution">
    <text evidence="3">The sequence shown here is derived from an EMBL/GenBank/DDBJ whole genome shotgun (WGS) entry which is preliminary data.</text>
</comment>
<dbReference type="InterPro" id="IPR040349">
    <property type="entry name" value="Csm1/Pcs1"/>
</dbReference>
<reference evidence="3" key="1">
    <citation type="submission" date="2022-11" db="EMBL/GenBank/DDBJ databases">
        <title>Genome Sequence of Cubamyces cubensis.</title>
        <authorList>
            <person name="Buettner E."/>
        </authorList>
    </citation>
    <scope>NUCLEOTIDE SEQUENCE</scope>
    <source>
        <strain evidence="3">MPL-01</strain>
    </source>
</reference>
<keyword evidence="4" id="KW-1185">Reference proteome</keyword>
<dbReference type="GO" id="GO:1990644">
    <property type="term" value="F:microtubule site clamp"/>
    <property type="evidence" value="ECO:0007669"/>
    <property type="project" value="TreeGrafter"/>
</dbReference>
<dbReference type="GO" id="GO:0051315">
    <property type="term" value="P:attachment of mitotic spindle microtubules to kinetochore"/>
    <property type="evidence" value="ECO:0007669"/>
    <property type="project" value="TreeGrafter"/>
</dbReference>
<accession>A0AAD7U3Z6</accession>
<dbReference type="AlphaFoldDB" id="A0AAD7U3Z6"/>
<name>A0AAD7U3Z6_9APHY</name>
<dbReference type="Proteomes" id="UP001215151">
    <property type="component" value="Unassembled WGS sequence"/>
</dbReference>
<evidence type="ECO:0008006" key="5">
    <source>
        <dbReference type="Google" id="ProtNLM"/>
    </source>
</evidence>
<evidence type="ECO:0000313" key="3">
    <source>
        <dbReference type="EMBL" id="KAJ8501688.1"/>
    </source>
</evidence>
<evidence type="ECO:0000256" key="2">
    <source>
        <dbReference type="SAM" id="MobiDB-lite"/>
    </source>
</evidence>
<feature type="region of interest" description="Disordered" evidence="2">
    <location>
        <begin position="365"/>
        <end position="385"/>
    </location>
</feature>
<evidence type="ECO:0000256" key="1">
    <source>
        <dbReference type="SAM" id="Coils"/>
    </source>
</evidence>
<dbReference type="PANTHER" id="PTHR28006:SF1">
    <property type="entry name" value="MONOPOLIN COMPLEX SUBUNIT CSM1"/>
    <property type="match status" value="1"/>
</dbReference>
<dbReference type="GO" id="GO:0033551">
    <property type="term" value="C:monopolin complex"/>
    <property type="evidence" value="ECO:0007669"/>
    <property type="project" value="InterPro"/>
</dbReference>
<keyword evidence="1" id="KW-0175">Coiled coil</keyword>
<feature type="compositionally biased region" description="Polar residues" evidence="2">
    <location>
        <begin position="373"/>
        <end position="385"/>
    </location>
</feature>
<dbReference type="EMBL" id="JAPEVG010000005">
    <property type="protein sequence ID" value="KAJ8501688.1"/>
    <property type="molecule type" value="Genomic_DNA"/>
</dbReference>
<feature type="coiled-coil region" evidence="1">
    <location>
        <begin position="269"/>
        <end position="360"/>
    </location>
</feature>
<proteinExistence type="predicted"/>
<organism evidence="3 4">
    <name type="scientific">Trametes cubensis</name>
    <dbReference type="NCBI Taxonomy" id="1111947"/>
    <lineage>
        <taxon>Eukaryota</taxon>
        <taxon>Fungi</taxon>
        <taxon>Dikarya</taxon>
        <taxon>Basidiomycota</taxon>
        <taxon>Agaricomycotina</taxon>
        <taxon>Agaricomycetes</taxon>
        <taxon>Polyporales</taxon>
        <taxon>Polyporaceae</taxon>
        <taxon>Trametes</taxon>
    </lineage>
</organism>
<dbReference type="PANTHER" id="PTHR28006">
    <property type="entry name" value="MONOPOLIN COMPLEX SUBUNIT CSM1"/>
    <property type="match status" value="1"/>
</dbReference>